<evidence type="ECO:0000256" key="2">
    <source>
        <dbReference type="ARBA" id="ARBA00022692"/>
    </source>
</evidence>
<dbReference type="AlphaFoldDB" id="A0A4S3TQZ9"/>
<feature type="transmembrane region" description="Helical" evidence="5">
    <location>
        <begin position="105"/>
        <end position="126"/>
    </location>
</feature>
<dbReference type="PANTHER" id="PTHR33514:SF13">
    <property type="entry name" value="PROTEIN ABCI12, CHLOROPLASTIC"/>
    <property type="match status" value="1"/>
</dbReference>
<name>A0A4S3TQZ9_9EURY</name>
<organism evidence="6 7">
    <name type="scientific">Salinadaptatus halalkaliphilus</name>
    <dbReference type="NCBI Taxonomy" id="2419781"/>
    <lineage>
        <taxon>Archaea</taxon>
        <taxon>Methanobacteriati</taxon>
        <taxon>Methanobacteriota</taxon>
        <taxon>Stenosarchaea group</taxon>
        <taxon>Halobacteria</taxon>
        <taxon>Halobacteriales</taxon>
        <taxon>Natrialbaceae</taxon>
        <taxon>Salinadaptatus</taxon>
    </lineage>
</organism>
<dbReference type="PANTHER" id="PTHR33514">
    <property type="entry name" value="PROTEIN ABCI12, CHLOROPLASTIC"/>
    <property type="match status" value="1"/>
</dbReference>
<evidence type="ECO:0000313" key="7">
    <source>
        <dbReference type="Proteomes" id="UP000318864"/>
    </source>
</evidence>
<evidence type="ECO:0000256" key="1">
    <source>
        <dbReference type="ARBA" id="ARBA00004141"/>
    </source>
</evidence>
<dbReference type="CDD" id="cd16914">
    <property type="entry name" value="EcfT"/>
    <property type="match status" value="1"/>
</dbReference>
<evidence type="ECO:0000256" key="4">
    <source>
        <dbReference type="ARBA" id="ARBA00023136"/>
    </source>
</evidence>
<comment type="subcellular location">
    <subcellularLocation>
        <location evidence="1">Membrane</location>
        <topology evidence="1">Multi-pass membrane protein</topology>
    </subcellularLocation>
</comment>
<feature type="transmembrane region" description="Helical" evidence="5">
    <location>
        <begin position="138"/>
        <end position="158"/>
    </location>
</feature>
<dbReference type="OrthoDB" id="31170at2157"/>
<protein>
    <submittedName>
        <fullName evidence="6">Energy-coupling factor transporter transmembrane protein EcfT</fullName>
    </submittedName>
</protein>
<keyword evidence="2 5" id="KW-0812">Transmembrane</keyword>
<gene>
    <name evidence="6" type="ORF">D8Y22_06120</name>
</gene>
<feature type="transmembrane region" description="Helical" evidence="5">
    <location>
        <begin position="67"/>
        <end position="85"/>
    </location>
</feature>
<keyword evidence="3 5" id="KW-1133">Transmembrane helix</keyword>
<feature type="transmembrane region" description="Helical" evidence="5">
    <location>
        <begin position="43"/>
        <end position="60"/>
    </location>
</feature>
<dbReference type="Proteomes" id="UP000318864">
    <property type="component" value="Unassembled WGS sequence"/>
</dbReference>
<proteinExistence type="predicted"/>
<dbReference type="Pfam" id="PF02361">
    <property type="entry name" value="CbiQ"/>
    <property type="match status" value="1"/>
</dbReference>
<keyword evidence="7" id="KW-1185">Reference proteome</keyword>
<dbReference type="RefSeq" id="WP_141463817.1">
    <property type="nucleotide sequence ID" value="NZ_RBZW01000016.1"/>
</dbReference>
<accession>A0A4S3TQZ9</accession>
<keyword evidence="4 5" id="KW-0472">Membrane</keyword>
<dbReference type="InterPro" id="IPR003339">
    <property type="entry name" value="ABC/ECF_trnsptr_transmembrane"/>
</dbReference>
<sequence length="261" mass="28195">MSSSPSLYADRDTFIHRLNARSKLALITGLFVMAYSFTDPVWVFVPLAASFLALVAVGGWPNFKRLSFIVVALFLVGFAVWPAFTHSGGAVLLSTPVGTLTEREVLFALGRSERIAAFIIGGLLFVTTTSNEEIVAGMRSLGIPFAFCFAVGTALRLFPTFLGSANTVRQAQAARGHEVGGNNPVTLLRSYIPLLIPVFMTAIRNVQTQAMALEARGFDTRGDRSFYNRQPFQTVDWAVVVVGLVAAVVSVALRLQGFGTI</sequence>
<feature type="transmembrane region" description="Helical" evidence="5">
    <location>
        <begin position="237"/>
        <end position="255"/>
    </location>
</feature>
<dbReference type="EMBL" id="RBZW01000016">
    <property type="protein sequence ID" value="THE65743.1"/>
    <property type="molecule type" value="Genomic_DNA"/>
</dbReference>
<comment type="caution">
    <text evidence="6">The sequence shown here is derived from an EMBL/GenBank/DDBJ whole genome shotgun (WGS) entry which is preliminary data.</text>
</comment>
<reference evidence="6 7" key="1">
    <citation type="submission" date="2018-10" db="EMBL/GenBank/DDBJ databases">
        <title>Natronolimnobius sp. XQ-INN 246 isolated from Inner Mongolia Autonomous Region of China.</title>
        <authorList>
            <person name="Xue Q."/>
        </authorList>
    </citation>
    <scope>NUCLEOTIDE SEQUENCE [LARGE SCALE GENOMIC DNA]</scope>
    <source>
        <strain evidence="6 7">XQ-INN 246</strain>
    </source>
</reference>
<evidence type="ECO:0000256" key="5">
    <source>
        <dbReference type="SAM" id="Phobius"/>
    </source>
</evidence>
<evidence type="ECO:0000256" key="3">
    <source>
        <dbReference type="ARBA" id="ARBA00022989"/>
    </source>
</evidence>
<evidence type="ECO:0000313" key="6">
    <source>
        <dbReference type="EMBL" id="THE65743.1"/>
    </source>
</evidence>
<dbReference type="GO" id="GO:0005886">
    <property type="term" value="C:plasma membrane"/>
    <property type="evidence" value="ECO:0007669"/>
    <property type="project" value="TreeGrafter"/>
</dbReference>